<comment type="caution">
    <text evidence="5">The sequence shown here is derived from an EMBL/GenBank/DDBJ whole genome shotgun (WGS) entry which is preliminary data.</text>
</comment>
<comment type="similarity">
    <text evidence="1">Belongs to the glycosyltransferase 2 family.</text>
</comment>
<dbReference type="AlphaFoldDB" id="A0A431UPP6"/>
<evidence type="ECO:0000256" key="1">
    <source>
        <dbReference type="ARBA" id="ARBA00006739"/>
    </source>
</evidence>
<dbReference type="PANTHER" id="PTHR43685:SF5">
    <property type="entry name" value="GLYCOSYLTRANSFERASE EPSE-RELATED"/>
    <property type="match status" value="1"/>
</dbReference>
<sequence>MSKILRDKRGYKLPEISIILTIFNGANTIRDTLNSIKSQTFKNYELIIVNDGSKDNTGELVEQFVENNKMMTIKFLNLNQNIGRSNALNLALKNASSDFIANIDGDDLWSKRHLELQVNNIKTHSEFDVICSDYYLLIGNEKTINNFIQSEIGDRMIDITKKVGRFNPINHSTVIFKKLLIEKVGGYNEDLKKLIDYDLWLRLKQQNVKIGFFPVKTCIKRIHKNQNYENKNPVDYAYKIFQMSAKSLINTRDYIGFFFAVSKFFYGLAPQHFRQSLKKVLYGK</sequence>
<evidence type="ECO:0000313" key="6">
    <source>
        <dbReference type="Proteomes" id="UP000276349"/>
    </source>
</evidence>
<dbReference type="InterPro" id="IPR001173">
    <property type="entry name" value="Glyco_trans_2-like"/>
</dbReference>
<dbReference type="InterPro" id="IPR029044">
    <property type="entry name" value="Nucleotide-diphossugar_trans"/>
</dbReference>
<organism evidence="5 6">
    <name type="scientific">Lysinibacillus telephonicus</name>
    <dbReference type="NCBI Taxonomy" id="1714840"/>
    <lineage>
        <taxon>Bacteria</taxon>
        <taxon>Bacillati</taxon>
        <taxon>Bacillota</taxon>
        <taxon>Bacilli</taxon>
        <taxon>Bacillales</taxon>
        <taxon>Bacillaceae</taxon>
        <taxon>Lysinibacillus</taxon>
    </lineage>
</organism>
<evidence type="ECO:0000256" key="3">
    <source>
        <dbReference type="ARBA" id="ARBA00022679"/>
    </source>
</evidence>
<proteinExistence type="inferred from homology"/>
<dbReference type="GO" id="GO:0016757">
    <property type="term" value="F:glycosyltransferase activity"/>
    <property type="evidence" value="ECO:0007669"/>
    <property type="project" value="UniProtKB-KW"/>
</dbReference>
<dbReference type="Proteomes" id="UP000276349">
    <property type="component" value="Unassembled WGS sequence"/>
</dbReference>
<dbReference type="InterPro" id="IPR050834">
    <property type="entry name" value="Glycosyltransf_2"/>
</dbReference>
<keyword evidence="3 5" id="KW-0808">Transferase</keyword>
<dbReference type="PANTHER" id="PTHR43685">
    <property type="entry name" value="GLYCOSYLTRANSFERASE"/>
    <property type="match status" value="1"/>
</dbReference>
<keyword evidence="2" id="KW-0328">Glycosyltransferase</keyword>
<keyword evidence="6" id="KW-1185">Reference proteome</keyword>
<dbReference type="Gene3D" id="3.90.550.10">
    <property type="entry name" value="Spore Coat Polysaccharide Biosynthesis Protein SpsA, Chain A"/>
    <property type="match status" value="1"/>
</dbReference>
<reference evidence="5 6" key="1">
    <citation type="submission" date="2018-12" db="EMBL/GenBank/DDBJ databases">
        <authorList>
            <person name="Yu L."/>
        </authorList>
    </citation>
    <scope>NUCLEOTIDE SEQUENCE [LARGE SCALE GENOMIC DNA]</scope>
    <source>
        <strain evidence="5 6">S5H2222</strain>
    </source>
</reference>
<evidence type="ECO:0000313" key="5">
    <source>
        <dbReference type="EMBL" id="RTQ92078.1"/>
    </source>
</evidence>
<gene>
    <name evidence="5" type="ORF">EKG35_12375</name>
</gene>
<evidence type="ECO:0000256" key="2">
    <source>
        <dbReference type="ARBA" id="ARBA00022676"/>
    </source>
</evidence>
<feature type="domain" description="Glycosyltransferase 2-like" evidence="4">
    <location>
        <begin position="17"/>
        <end position="180"/>
    </location>
</feature>
<dbReference type="CDD" id="cd00761">
    <property type="entry name" value="Glyco_tranf_GTA_type"/>
    <property type="match status" value="1"/>
</dbReference>
<name>A0A431UPP6_9BACI</name>
<protein>
    <submittedName>
        <fullName evidence="5">Glycosyltransferase family 2 protein</fullName>
    </submittedName>
</protein>
<dbReference type="Pfam" id="PF00535">
    <property type="entry name" value="Glycos_transf_2"/>
    <property type="match status" value="1"/>
</dbReference>
<evidence type="ECO:0000259" key="4">
    <source>
        <dbReference type="Pfam" id="PF00535"/>
    </source>
</evidence>
<accession>A0A431UPP6</accession>
<dbReference type="SUPFAM" id="SSF53448">
    <property type="entry name" value="Nucleotide-diphospho-sugar transferases"/>
    <property type="match status" value="1"/>
</dbReference>
<dbReference type="EMBL" id="RXNR01000034">
    <property type="protein sequence ID" value="RTQ92078.1"/>
    <property type="molecule type" value="Genomic_DNA"/>
</dbReference>
<dbReference type="OrthoDB" id="9785185at2"/>